<evidence type="ECO:0000313" key="2">
    <source>
        <dbReference type="EMBL" id="MCQ4838698.1"/>
    </source>
</evidence>
<reference evidence="2 3" key="1">
    <citation type="submission" date="2022-06" db="EMBL/GenBank/DDBJ databases">
        <title>Isolation of gut microbiota from human fecal samples.</title>
        <authorList>
            <person name="Pamer E.G."/>
            <person name="Barat B."/>
            <person name="Waligurski E."/>
            <person name="Medina S."/>
            <person name="Paddock L."/>
            <person name="Mostad J."/>
        </authorList>
    </citation>
    <scope>NUCLEOTIDE SEQUENCE [LARGE SCALE GENOMIC DNA]</scope>
    <source>
        <strain evidence="2 3">DFI.9.73</strain>
    </source>
</reference>
<keyword evidence="1" id="KW-1133">Transmembrane helix</keyword>
<protein>
    <submittedName>
        <fullName evidence="2">DUF6120 family protein</fullName>
    </submittedName>
</protein>
<evidence type="ECO:0000256" key="1">
    <source>
        <dbReference type="SAM" id="Phobius"/>
    </source>
</evidence>
<keyword evidence="1" id="KW-0472">Membrane</keyword>
<sequence length="136" mass="15443">MPDANLHKYLKEIKNYLTCPEEEKRKFLEELESSIDEFLADHPHATEADLVHRFGDPAGIAQSFLQEEDFKEVQEKIRLKGRVIRILSVAILVLTAAAVILGGIFVIDTFSFNHGQYKESIGKGERPENSAILQIY</sequence>
<proteinExistence type="predicted"/>
<gene>
    <name evidence="2" type="ORF">NE695_02070</name>
</gene>
<dbReference type="Proteomes" id="UP001524473">
    <property type="component" value="Unassembled WGS sequence"/>
</dbReference>
<keyword evidence="1" id="KW-0812">Transmembrane</keyword>
<feature type="transmembrane region" description="Helical" evidence="1">
    <location>
        <begin position="86"/>
        <end position="107"/>
    </location>
</feature>
<accession>A0ABT1RVL8</accession>
<dbReference type="RefSeq" id="WP_256191500.1">
    <property type="nucleotide sequence ID" value="NZ_JANFZG010000004.1"/>
</dbReference>
<organism evidence="2 3">
    <name type="scientific">Neglectibacter timonensis</name>
    <dbReference type="NCBI Taxonomy" id="1776382"/>
    <lineage>
        <taxon>Bacteria</taxon>
        <taxon>Bacillati</taxon>
        <taxon>Bacillota</taxon>
        <taxon>Clostridia</taxon>
        <taxon>Eubacteriales</taxon>
        <taxon>Oscillospiraceae</taxon>
        <taxon>Neglectibacter</taxon>
    </lineage>
</organism>
<evidence type="ECO:0000313" key="3">
    <source>
        <dbReference type="Proteomes" id="UP001524473"/>
    </source>
</evidence>
<dbReference type="Pfam" id="PF22564">
    <property type="entry name" value="HAAS"/>
    <property type="match status" value="1"/>
</dbReference>
<comment type="caution">
    <text evidence="2">The sequence shown here is derived from an EMBL/GenBank/DDBJ whole genome shotgun (WGS) entry which is preliminary data.</text>
</comment>
<keyword evidence="3" id="KW-1185">Reference proteome</keyword>
<name>A0ABT1RVL8_9FIRM</name>
<dbReference type="EMBL" id="JANFZH010000003">
    <property type="protein sequence ID" value="MCQ4838698.1"/>
    <property type="molecule type" value="Genomic_DNA"/>
</dbReference>